<comment type="similarity">
    <text evidence="1">Belongs to the 'GDXG' lipolytic enzyme family.</text>
</comment>
<feature type="domain" description="BD-FAE-like" evidence="5">
    <location>
        <begin position="91"/>
        <end position="302"/>
    </location>
</feature>
<dbReference type="SUPFAM" id="SSF53474">
    <property type="entry name" value="alpha/beta-Hydrolases"/>
    <property type="match status" value="1"/>
</dbReference>
<feature type="active site" evidence="3">
    <location>
        <position position="186"/>
    </location>
</feature>
<dbReference type="AlphaFoldDB" id="A0A3S5Y8G1"/>
<evidence type="ECO:0000256" key="2">
    <source>
        <dbReference type="ARBA" id="ARBA00022801"/>
    </source>
</evidence>
<dbReference type="GO" id="GO:0016787">
    <property type="term" value="F:hydrolase activity"/>
    <property type="evidence" value="ECO:0007669"/>
    <property type="project" value="UniProtKB-KW"/>
</dbReference>
<dbReference type="InterPro" id="IPR049492">
    <property type="entry name" value="BD-FAE-like_dom"/>
</dbReference>
<evidence type="ECO:0000256" key="3">
    <source>
        <dbReference type="PROSITE-ProRule" id="PRU10038"/>
    </source>
</evidence>
<name>A0A3S5Y8G1_RHOH1</name>
<feature type="transmembrane region" description="Helical" evidence="4">
    <location>
        <begin position="26"/>
        <end position="51"/>
    </location>
</feature>
<dbReference type="PROSITE" id="PS01174">
    <property type="entry name" value="LIPASE_GDXG_SER"/>
    <property type="match status" value="1"/>
</dbReference>
<dbReference type="InterPro" id="IPR050300">
    <property type="entry name" value="GDXG_lipolytic_enzyme"/>
</dbReference>
<dbReference type="KEGG" id="req:REQ_27590"/>
<organism evidence="6">
    <name type="scientific">Rhodococcus hoagii (strain 103S)</name>
    <name type="common">Rhodococcus equi</name>
    <dbReference type="NCBI Taxonomy" id="685727"/>
    <lineage>
        <taxon>Bacteria</taxon>
        <taxon>Bacillati</taxon>
        <taxon>Actinomycetota</taxon>
        <taxon>Actinomycetes</taxon>
        <taxon>Mycobacteriales</taxon>
        <taxon>Nocardiaceae</taxon>
        <taxon>Prescottella</taxon>
    </lineage>
</organism>
<sequence>MTRHTPNPPSQEDYTLTIGDRTLRRILGAAGLLAGSVVAFAAGPWPGALVVRTVFGRDARRTTEALRKHAPGGVASITAQRYRAGDDDARLDVYFPAESGGATHALPTVIWTHGGAWISGHRTNCATYYELIAAAGFTVVSLDYSLGPRHRYPTAVEQLRDAHAYILANAERLHVDPDRIVLAGDSAGAQLTSQLATMATDAAYARAIGIESALRPEQLRGVVLNCGIYEVTDMVGGPGILGWGTSESIWAYTGTKDVANSRAVAEMSTLRHVTADFPPTYISGGNADGLTEKQSKALAVKLTDLGVDVTTLFYPDDHEPPLAHEYQFDLDNADGRHALDRTIEFLRKHTGDAPVD</sequence>
<keyword evidence="4" id="KW-0472">Membrane</keyword>
<accession>A0A3S5Y8G1</accession>
<proteinExistence type="inferred from homology"/>
<dbReference type="Gene3D" id="3.40.50.1820">
    <property type="entry name" value="alpha/beta hydrolase"/>
    <property type="match status" value="1"/>
</dbReference>
<dbReference type="PANTHER" id="PTHR48081">
    <property type="entry name" value="AB HYDROLASE SUPERFAMILY PROTEIN C4A8.06C"/>
    <property type="match status" value="1"/>
</dbReference>
<dbReference type="Pfam" id="PF20434">
    <property type="entry name" value="BD-FAE"/>
    <property type="match status" value="1"/>
</dbReference>
<evidence type="ECO:0000256" key="1">
    <source>
        <dbReference type="ARBA" id="ARBA00010515"/>
    </source>
</evidence>
<dbReference type="Proteomes" id="UP001154400">
    <property type="component" value="Chromosome"/>
</dbReference>
<evidence type="ECO:0000256" key="4">
    <source>
        <dbReference type="SAM" id="Phobius"/>
    </source>
</evidence>
<reference evidence="6" key="1">
    <citation type="journal article" date="2010" name="PLoS Genet.">
        <title>The genome of a pathogenic rhodococcus: cooptive virulence underpinned by key gene acquisitions.</title>
        <authorList>
            <person name="Letek M."/>
            <person name="Gonzalez P."/>
            <person name="Macarthur I."/>
            <person name="Rodriguez H."/>
            <person name="Freeman T.C."/>
            <person name="Valero-Rello A."/>
            <person name="Blanco M."/>
            <person name="Buckley T."/>
            <person name="Cherevach I."/>
            <person name="Fahey R."/>
            <person name="Hapeshi A."/>
            <person name="Holdstock J."/>
            <person name="Leadon D."/>
            <person name="Navas J."/>
            <person name="Ocampo A."/>
            <person name="Quail M.A."/>
            <person name="Sanders M."/>
            <person name="Scortti M.M."/>
            <person name="Prescott J.F."/>
            <person name="Fogarty U."/>
            <person name="Meijer W.G."/>
            <person name="Parkhill J."/>
            <person name="Bentley S.D."/>
            <person name="Vazquez-Boland J.A."/>
        </authorList>
    </citation>
    <scope>NUCLEOTIDE SEQUENCE [LARGE SCALE GENOMIC DNA]</scope>
    <source>
        <strain evidence="6 7">103S</strain>
    </source>
</reference>
<protein>
    <submittedName>
        <fullName evidence="6">Secreted alpha/beta hydrolase</fullName>
    </submittedName>
</protein>
<evidence type="ECO:0000313" key="6">
    <source>
        <dbReference type="EMBL" id="CBH48779.1"/>
    </source>
</evidence>
<gene>
    <name evidence="6" type="ordered locus">REQ_27590</name>
</gene>
<evidence type="ECO:0000313" key="7">
    <source>
        <dbReference type="Proteomes" id="UP000006892"/>
    </source>
</evidence>
<keyword evidence="2 6" id="KW-0378">Hydrolase</keyword>
<dbReference type="InterPro" id="IPR029058">
    <property type="entry name" value="AB_hydrolase_fold"/>
</dbReference>
<dbReference type="InterPro" id="IPR033140">
    <property type="entry name" value="Lipase_GDXG_put_SER_AS"/>
</dbReference>
<keyword evidence="4" id="KW-1133">Transmembrane helix</keyword>
<keyword evidence="4" id="KW-0812">Transmembrane</keyword>
<evidence type="ECO:0000259" key="5">
    <source>
        <dbReference type="Pfam" id="PF20434"/>
    </source>
</evidence>
<dbReference type="EMBL" id="FN563149">
    <property type="protein sequence ID" value="CBH48779.1"/>
    <property type="molecule type" value="Genomic_DNA"/>
</dbReference>